<proteinExistence type="predicted"/>
<dbReference type="EMBL" id="UINC01127190">
    <property type="protein sequence ID" value="SVD06146.1"/>
    <property type="molecule type" value="Genomic_DNA"/>
</dbReference>
<keyword evidence="3" id="KW-0332">GMP biosynthesis</keyword>
<dbReference type="PANTHER" id="PTHR11922:SF2">
    <property type="entry name" value="GMP SYNTHASE [GLUTAMINE-HYDROLYZING]"/>
    <property type="match status" value="1"/>
</dbReference>
<dbReference type="PANTHER" id="PTHR11922">
    <property type="entry name" value="GMP SYNTHASE-RELATED"/>
    <property type="match status" value="1"/>
</dbReference>
<dbReference type="GO" id="GO:0005524">
    <property type="term" value="F:ATP binding"/>
    <property type="evidence" value="ECO:0007669"/>
    <property type="project" value="UniProtKB-KW"/>
</dbReference>
<keyword evidence="5" id="KW-0067">ATP-binding</keyword>
<evidence type="ECO:0000256" key="4">
    <source>
        <dbReference type="ARBA" id="ARBA00022755"/>
    </source>
</evidence>
<dbReference type="GO" id="GO:0003921">
    <property type="term" value="F:GMP synthase activity"/>
    <property type="evidence" value="ECO:0007669"/>
    <property type="project" value="TreeGrafter"/>
</dbReference>
<evidence type="ECO:0000313" key="7">
    <source>
        <dbReference type="EMBL" id="SVD06146.1"/>
    </source>
</evidence>
<keyword evidence="2" id="KW-0547">Nucleotide-binding</keyword>
<evidence type="ECO:0000256" key="1">
    <source>
        <dbReference type="ARBA" id="ARBA00022598"/>
    </source>
</evidence>
<dbReference type="Gene3D" id="3.40.50.880">
    <property type="match status" value="1"/>
</dbReference>
<dbReference type="Pfam" id="PF00117">
    <property type="entry name" value="GATase"/>
    <property type="match status" value="1"/>
</dbReference>
<dbReference type="PROSITE" id="PS51273">
    <property type="entry name" value="GATASE_TYPE_1"/>
    <property type="match status" value="1"/>
</dbReference>
<keyword evidence="1" id="KW-0436">Ligase</keyword>
<organism evidence="7">
    <name type="scientific">marine metagenome</name>
    <dbReference type="NCBI Taxonomy" id="408172"/>
    <lineage>
        <taxon>unclassified sequences</taxon>
        <taxon>metagenomes</taxon>
        <taxon>ecological metagenomes</taxon>
    </lineage>
</organism>
<dbReference type="InterPro" id="IPR017926">
    <property type="entry name" value="GATASE"/>
</dbReference>
<dbReference type="SUPFAM" id="SSF52317">
    <property type="entry name" value="Class I glutamine amidotransferase-like"/>
    <property type="match status" value="1"/>
</dbReference>
<dbReference type="AlphaFoldDB" id="A0A382S899"/>
<dbReference type="GO" id="GO:0005829">
    <property type="term" value="C:cytosol"/>
    <property type="evidence" value="ECO:0007669"/>
    <property type="project" value="TreeGrafter"/>
</dbReference>
<name>A0A382S899_9ZZZZ</name>
<sequence>MHGGILIIDYGSQYTQLIARRVREFNVYCEIHPYNKVNRKLLKLLKPNGVILSGGPNSILDKDAPNLPRCIQDVSKPILGICYGLQLLVNNNGGKIKKSLCREYGHARLKILHSSKILPKEWKNKSPNVWMSHGDSVSYINKNFKIIAKSNNNIIS</sequence>
<evidence type="ECO:0000259" key="6">
    <source>
        <dbReference type="Pfam" id="PF00117"/>
    </source>
</evidence>
<evidence type="ECO:0000256" key="3">
    <source>
        <dbReference type="ARBA" id="ARBA00022749"/>
    </source>
</evidence>
<feature type="domain" description="Glutamine amidotransferase" evidence="6">
    <location>
        <begin position="6"/>
        <end position="153"/>
    </location>
</feature>
<evidence type="ECO:0000256" key="2">
    <source>
        <dbReference type="ARBA" id="ARBA00022741"/>
    </source>
</evidence>
<dbReference type="PRINTS" id="PR00099">
    <property type="entry name" value="CPSGATASE"/>
</dbReference>
<evidence type="ECO:0000256" key="5">
    <source>
        <dbReference type="ARBA" id="ARBA00022840"/>
    </source>
</evidence>
<dbReference type="InterPro" id="IPR029062">
    <property type="entry name" value="Class_I_gatase-like"/>
</dbReference>
<keyword evidence="4" id="KW-0658">Purine biosynthesis</keyword>
<protein>
    <recommendedName>
        <fullName evidence="6">Glutamine amidotransferase domain-containing protein</fullName>
    </recommendedName>
</protein>
<feature type="non-terminal residue" evidence="7">
    <location>
        <position position="156"/>
    </location>
</feature>
<gene>
    <name evidence="7" type="ORF">METZ01_LOCUS359000</name>
</gene>
<accession>A0A382S899</accession>
<reference evidence="7" key="1">
    <citation type="submission" date="2018-05" db="EMBL/GenBank/DDBJ databases">
        <authorList>
            <person name="Lanie J.A."/>
            <person name="Ng W.-L."/>
            <person name="Kazmierczak K.M."/>
            <person name="Andrzejewski T.M."/>
            <person name="Davidsen T.M."/>
            <person name="Wayne K.J."/>
            <person name="Tettelin H."/>
            <person name="Glass J.I."/>
            <person name="Rusch D."/>
            <person name="Podicherti R."/>
            <person name="Tsui H.-C.T."/>
            <person name="Winkler M.E."/>
        </authorList>
    </citation>
    <scope>NUCLEOTIDE SEQUENCE</scope>
</reference>